<proteinExistence type="predicted"/>
<dbReference type="RefSeq" id="XP_007924595.1">
    <property type="nucleotide sequence ID" value="XM_007926404.1"/>
</dbReference>
<feature type="compositionally biased region" description="Basic and acidic residues" evidence="1">
    <location>
        <begin position="242"/>
        <end position="252"/>
    </location>
</feature>
<name>M3AHB6_PSEFD</name>
<feature type="region of interest" description="Disordered" evidence="1">
    <location>
        <begin position="296"/>
        <end position="354"/>
    </location>
</feature>
<feature type="region of interest" description="Disordered" evidence="1">
    <location>
        <begin position="536"/>
        <end position="583"/>
    </location>
</feature>
<protein>
    <submittedName>
        <fullName evidence="2">Uncharacterized protein</fullName>
    </submittedName>
</protein>
<evidence type="ECO:0000313" key="2">
    <source>
        <dbReference type="EMBL" id="EME83971.1"/>
    </source>
</evidence>
<evidence type="ECO:0000313" key="3">
    <source>
        <dbReference type="Proteomes" id="UP000016932"/>
    </source>
</evidence>
<feature type="region of interest" description="Disordered" evidence="1">
    <location>
        <begin position="217"/>
        <end position="254"/>
    </location>
</feature>
<feature type="compositionally biased region" description="Polar residues" evidence="1">
    <location>
        <begin position="568"/>
        <end position="583"/>
    </location>
</feature>
<dbReference type="AlphaFoldDB" id="M3AHB6"/>
<keyword evidence="3" id="KW-1185">Reference proteome</keyword>
<feature type="compositionally biased region" description="Low complexity" evidence="1">
    <location>
        <begin position="540"/>
        <end position="561"/>
    </location>
</feature>
<organism evidence="2 3">
    <name type="scientific">Pseudocercospora fijiensis (strain CIRAD86)</name>
    <name type="common">Black leaf streak disease fungus</name>
    <name type="synonym">Mycosphaerella fijiensis</name>
    <dbReference type="NCBI Taxonomy" id="383855"/>
    <lineage>
        <taxon>Eukaryota</taxon>
        <taxon>Fungi</taxon>
        <taxon>Dikarya</taxon>
        <taxon>Ascomycota</taxon>
        <taxon>Pezizomycotina</taxon>
        <taxon>Dothideomycetes</taxon>
        <taxon>Dothideomycetidae</taxon>
        <taxon>Mycosphaerellales</taxon>
        <taxon>Mycosphaerellaceae</taxon>
        <taxon>Pseudocercospora</taxon>
    </lineage>
</organism>
<accession>M3AHB6</accession>
<feature type="compositionally biased region" description="Polar residues" evidence="1">
    <location>
        <begin position="321"/>
        <end position="332"/>
    </location>
</feature>
<sequence length="1001" mass="109465">MDRSLWTLSHKLCLDWLASNSIDLTCSCPKEPHTGRAVSPAYINGHSATYDTEQNTIFLTNSRPTATMDPDVARMLADLGNSRRDEISAPDEGDPDQSYRNRREEREILLRAEDHRANAHLHAKNPDEAAALEAWNTPSTFGTDDVAEQMENRYSGQGHRARLEQKRSQRFGYEANEGYHSSQRSRQDYAQVSRNMRSSFPEYQSLTNLQDEANRRAHHQAYQARANAPGPSRQRAASPRSFGKDKFIRDQRLPQQSGVLAAASSIPTGGFAFAPSTSASSASSVTAVTGVQARPVAPVPQGHKPPTAPQAPAPAARTRAVGTSTASQTVSGPRTSALAAAATSPPMPPPAKAKSITREGMLGSIYKHLMKNKDAYFPKPAVQEKTGEDDQKAVERREALTETSMIAIPLPAQLPVDEWMSSGKDMQRSKKMQALNDAATKEDQASYWQKPNEIHLLHTAREKIAEDVALLAQPEHSEQADDYYKKQRYREWLRAYGAQARVGSVGNTDIPVIAEIVKATNNLLSKGIAAAALRSPAVKTGSTTARPPTPPSTVSNSRSSSIGAQEPTELSSPPQPETATGSLGATFCNKDGVCMGTRQRPADAPVNAKITFPGTYDVLGMAEGADSLAESPRRKARRCVAEGRDSSFSYRFDERRGGFGIYLARMSPRNEGLAGTFVSISISISISISMSVRAFLCSAPRLMISLHLLRRTIPRGRSTGERFECQWRIQDKVRTRVLENHVLGSFLEARRNRAASYFFSFSSSNDPDVRGYVSRILEQLDEDQFDGAWHGGHAASEDSVEEPEGEEVHKLGKDYISFLESGLLDLTYDISSFLLPKVRGFLASKEKRSLTTPSTSLLLHALHYAQASACGHVFIAIDPGPVIGPEAEAEAEAEGVVRGLCDIFKIMCTCFAPACSNAMFPIYVSCMPGQGCIRGDLVGILGGRESSWKLKGSGTRSACIECLRGKKERKKDALAAEKRESSMQHFLPQRYSTIFAPTNCF</sequence>
<dbReference type="GeneID" id="19336555"/>
<dbReference type="HOGENOM" id="CLU_299592_0_0_1"/>
<dbReference type="Proteomes" id="UP000016932">
    <property type="component" value="Unassembled WGS sequence"/>
</dbReference>
<dbReference type="KEGG" id="pfj:MYCFIDRAFT_207116"/>
<dbReference type="VEuPathDB" id="FungiDB:MYCFIDRAFT_207116"/>
<reference evidence="2 3" key="1">
    <citation type="journal article" date="2012" name="PLoS Pathog.">
        <title>Diverse lifestyles and strategies of plant pathogenesis encoded in the genomes of eighteen Dothideomycetes fungi.</title>
        <authorList>
            <person name="Ohm R.A."/>
            <person name="Feau N."/>
            <person name="Henrissat B."/>
            <person name="Schoch C.L."/>
            <person name="Horwitz B.A."/>
            <person name="Barry K.W."/>
            <person name="Condon B.J."/>
            <person name="Copeland A.C."/>
            <person name="Dhillon B."/>
            <person name="Glaser F."/>
            <person name="Hesse C.N."/>
            <person name="Kosti I."/>
            <person name="LaButti K."/>
            <person name="Lindquist E.A."/>
            <person name="Lucas S."/>
            <person name="Salamov A.A."/>
            <person name="Bradshaw R.E."/>
            <person name="Ciuffetti L."/>
            <person name="Hamelin R.C."/>
            <person name="Kema G.H.J."/>
            <person name="Lawrence C."/>
            <person name="Scott J.A."/>
            <person name="Spatafora J.W."/>
            <person name="Turgeon B.G."/>
            <person name="de Wit P.J.G.M."/>
            <person name="Zhong S."/>
            <person name="Goodwin S.B."/>
            <person name="Grigoriev I.V."/>
        </authorList>
    </citation>
    <scope>NUCLEOTIDE SEQUENCE [LARGE SCALE GENOMIC DNA]</scope>
    <source>
        <strain evidence="2 3">CIRAD86</strain>
    </source>
</reference>
<evidence type="ECO:0000256" key="1">
    <source>
        <dbReference type="SAM" id="MobiDB-lite"/>
    </source>
</evidence>
<dbReference type="OrthoDB" id="3870711at2759"/>
<feature type="compositionally biased region" description="Low complexity" evidence="1">
    <location>
        <begin position="333"/>
        <end position="344"/>
    </location>
</feature>
<dbReference type="EMBL" id="KB446557">
    <property type="protein sequence ID" value="EME83971.1"/>
    <property type="molecule type" value="Genomic_DNA"/>
</dbReference>
<gene>
    <name evidence="2" type="ORF">MYCFIDRAFT_207116</name>
</gene>
<feature type="region of interest" description="Disordered" evidence="1">
    <location>
        <begin position="81"/>
        <end position="101"/>
    </location>
</feature>